<organism evidence="5">
    <name type="scientific">Thermocrispum agreste</name>
    <dbReference type="NCBI Taxonomy" id="37925"/>
    <lineage>
        <taxon>Bacteria</taxon>
        <taxon>Bacillati</taxon>
        <taxon>Actinomycetota</taxon>
        <taxon>Actinomycetes</taxon>
        <taxon>Pseudonocardiales</taxon>
        <taxon>Pseudonocardiaceae</taxon>
        <taxon>Thermocrispum</taxon>
    </lineage>
</organism>
<dbReference type="InterPro" id="IPR050109">
    <property type="entry name" value="HTH-type_TetR-like_transc_reg"/>
</dbReference>
<evidence type="ECO:0000313" key="4">
    <source>
        <dbReference type="EMBL" id="MFO7194169.1"/>
    </source>
</evidence>
<dbReference type="Gene3D" id="1.10.357.10">
    <property type="entry name" value="Tetracycline Repressor, domain 2"/>
    <property type="match status" value="1"/>
</dbReference>
<reference evidence="4" key="2">
    <citation type="submission" date="2018-05" db="EMBL/GenBank/DDBJ databases">
        <authorList>
            <person name="Moura L."/>
            <person name="Setubal J.C."/>
        </authorList>
    </citation>
    <scope>NUCLEOTIDE SEQUENCE</scope>
    <source>
        <strain evidence="4">ZC4RG45</strain>
    </source>
</reference>
<evidence type="ECO:0000313" key="6">
    <source>
        <dbReference type="Proteomes" id="UP000249324"/>
    </source>
</evidence>
<sequence>MTTMQRDGRKARGEKRRQEIIEATLRVIERDGVAGVTHRSVAREAGIPTASITYHFATLDDLLIATLISCARDMATEVYWMIDRARSREGLRRSSGSPYSGPSAADEVSALLAEALGPRRGRTMAEYELYLLAARRPSLRPAARRWLDVLTSMVKHDDEVAFRVFLAGIDGLLIQGLIDDEPPTAEELRPVVEYLLNPTERRRRARQEA</sequence>
<dbReference type="Pfam" id="PF17940">
    <property type="entry name" value="TetR_C_31"/>
    <property type="match status" value="1"/>
</dbReference>
<feature type="domain" description="HTH tetR-type" evidence="3">
    <location>
        <begin position="14"/>
        <end position="74"/>
    </location>
</feature>
<dbReference type="PANTHER" id="PTHR30055">
    <property type="entry name" value="HTH-TYPE TRANSCRIPTIONAL REGULATOR RUTR"/>
    <property type="match status" value="1"/>
</dbReference>
<dbReference type="Proteomes" id="UP000249324">
    <property type="component" value="Unassembled WGS sequence"/>
</dbReference>
<dbReference type="SUPFAM" id="SSF46689">
    <property type="entry name" value="Homeodomain-like"/>
    <property type="match status" value="1"/>
</dbReference>
<protein>
    <submittedName>
        <fullName evidence="5">TetR family transcriptional regulator</fullName>
    </submittedName>
</protein>
<evidence type="ECO:0000313" key="5">
    <source>
        <dbReference type="EMBL" id="PZM96108.1"/>
    </source>
</evidence>
<dbReference type="InterPro" id="IPR001647">
    <property type="entry name" value="HTH_TetR"/>
</dbReference>
<dbReference type="STRING" id="1111738.GCA_000427905_03789"/>
<dbReference type="GO" id="GO:0000976">
    <property type="term" value="F:transcription cis-regulatory region binding"/>
    <property type="evidence" value="ECO:0007669"/>
    <property type="project" value="TreeGrafter"/>
</dbReference>
<gene>
    <name evidence="4" type="ORF">DIU77_018155</name>
    <name evidence="5" type="ORF">DIU77_11320</name>
</gene>
<dbReference type="Pfam" id="PF00440">
    <property type="entry name" value="TetR_N"/>
    <property type="match status" value="1"/>
</dbReference>
<proteinExistence type="predicted"/>
<dbReference type="PANTHER" id="PTHR30055:SF231">
    <property type="entry name" value="TRANSCRIPTIONAL REGULATORY PROTEIN (PROBABLY DEOR-FAMILY)-RELATED"/>
    <property type="match status" value="1"/>
</dbReference>
<dbReference type="GO" id="GO:0003700">
    <property type="term" value="F:DNA-binding transcription factor activity"/>
    <property type="evidence" value="ECO:0007669"/>
    <property type="project" value="TreeGrafter"/>
</dbReference>
<dbReference type="EMBL" id="QGUI01000416">
    <property type="protein sequence ID" value="PZM96108.1"/>
    <property type="molecule type" value="Genomic_DNA"/>
</dbReference>
<reference evidence="5" key="1">
    <citation type="submission" date="2018-05" db="EMBL/GenBank/DDBJ databases">
        <authorList>
            <person name="Lanie J.A."/>
            <person name="Ng W.-L."/>
            <person name="Kazmierczak K.M."/>
            <person name="Andrzejewski T.M."/>
            <person name="Davidsen T.M."/>
            <person name="Wayne K.J."/>
            <person name="Tettelin H."/>
            <person name="Glass J.I."/>
            <person name="Rusch D."/>
            <person name="Podicherti R."/>
            <person name="Tsui H.-C.T."/>
            <person name="Winkler M.E."/>
        </authorList>
    </citation>
    <scope>NUCLEOTIDE SEQUENCE</scope>
    <source>
        <strain evidence="5">ZC4RG45</strain>
    </source>
</reference>
<dbReference type="AlphaFoldDB" id="A0A2W4JDF3"/>
<dbReference type="InterPro" id="IPR036271">
    <property type="entry name" value="Tet_transcr_reg_TetR-rel_C_sf"/>
</dbReference>
<evidence type="ECO:0000256" key="2">
    <source>
        <dbReference type="PROSITE-ProRule" id="PRU00335"/>
    </source>
</evidence>
<name>A0A2W4JDF3_9PSEU</name>
<reference evidence="4" key="4">
    <citation type="submission" date="2023-08" db="EMBL/GenBank/DDBJ databases">
        <authorList>
            <person name="Guima S.E.S."/>
            <person name="Martins L.F."/>
            <person name="Silva A.M."/>
            <person name="Setubal J.C."/>
        </authorList>
    </citation>
    <scope>NUCLEOTIDE SEQUENCE</scope>
    <source>
        <strain evidence="4">ZC4RG45</strain>
    </source>
</reference>
<dbReference type="SUPFAM" id="SSF48498">
    <property type="entry name" value="Tetracyclin repressor-like, C-terminal domain"/>
    <property type="match status" value="1"/>
</dbReference>
<evidence type="ECO:0000256" key="1">
    <source>
        <dbReference type="ARBA" id="ARBA00023125"/>
    </source>
</evidence>
<evidence type="ECO:0000259" key="3">
    <source>
        <dbReference type="PROSITE" id="PS50977"/>
    </source>
</evidence>
<dbReference type="InterPro" id="IPR009057">
    <property type="entry name" value="Homeodomain-like_sf"/>
</dbReference>
<dbReference type="EMBL" id="QGUI02000369">
    <property type="protein sequence ID" value="MFO7194169.1"/>
    <property type="molecule type" value="Genomic_DNA"/>
</dbReference>
<accession>A0A2W4JDF3</accession>
<dbReference type="PROSITE" id="PS50977">
    <property type="entry name" value="HTH_TETR_2"/>
    <property type="match status" value="1"/>
</dbReference>
<dbReference type="InterPro" id="IPR041583">
    <property type="entry name" value="TetR_C_31"/>
</dbReference>
<feature type="DNA-binding region" description="H-T-H motif" evidence="2">
    <location>
        <begin position="37"/>
        <end position="56"/>
    </location>
</feature>
<reference evidence="4 6" key="3">
    <citation type="journal article" date="2021" name="BMC Genomics">
        <title>Genome-resolved metagenome and metatranscriptome analyses of thermophilic composting reveal key bacterial players and their metabolic interactions.</title>
        <authorList>
            <person name="Braga L.P.P."/>
            <person name="Pereira R.V."/>
            <person name="Martins L.F."/>
            <person name="Moura L.M.S."/>
            <person name="Sanchez F.B."/>
            <person name="Patane J.S.L."/>
            <person name="da Silva A.M."/>
            <person name="Setubal J.C."/>
        </authorList>
    </citation>
    <scope>NUCLEOTIDE SEQUENCE [LARGE SCALE GENOMIC DNA]</scope>
    <source>
        <strain evidence="4">ZC4RG45</strain>
    </source>
</reference>
<comment type="caution">
    <text evidence="5">The sequence shown here is derived from an EMBL/GenBank/DDBJ whole genome shotgun (WGS) entry which is preliminary data.</text>
</comment>
<keyword evidence="1 2" id="KW-0238">DNA-binding</keyword>